<keyword evidence="4" id="KW-0862">Zinc</keyword>
<evidence type="ECO:0000313" key="7">
    <source>
        <dbReference type="Proteomes" id="UP000073434"/>
    </source>
</evidence>
<dbReference type="Pfam" id="PF00413">
    <property type="entry name" value="Peptidase_M10"/>
    <property type="match status" value="1"/>
</dbReference>
<dbReference type="Gene3D" id="3.40.390.10">
    <property type="entry name" value="Collagenase (Catalytic Domain)"/>
    <property type="match status" value="1"/>
</dbReference>
<dbReference type="InterPro" id="IPR001818">
    <property type="entry name" value="Pept_M10_metallopeptidase"/>
</dbReference>
<dbReference type="Proteomes" id="UP000073434">
    <property type="component" value="Unassembled WGS sequence"/>
</dbReference>
<dbReference type="AlphaFoldDB" id="A0A0Z8FMZ7"/>
<reference evidence="6 7" key="1">
    <citation type="submission" date="2016-02" db="EMBL/GenBank/DDBJ databases">
        <authorList>
            <consortium name="Pathogen Informatics"/>
        </authorList>
    </citation>
    <scope>NUCLEOTIDE SEQUENCE [LARGE SCALE GENOMIC DNA]</scope>
    <source>
        <strain evidence="6 7">LSS23</strain>
    </source>
</reference>
<protein>
    <submittedName>
        <fullName evidence="6">Peptidase M10A and M12B matrixin and adamalysin</fullName>
    </submittedName>
</protein>
<organism evidence="6 7">
    <name type="scientific">Streptococcus suis</name>
    <dbReference type="NCBI Taxonomy" id="1307"/>
    <lineage>
        <taxon>Bacteria</taxon>
        <taxon>Bacillati</taxon>
        <taxon>Bacillota</taxon>
        <taxon>Bacilli</taxon>
        <taxon>Lactobacillales</taxon>
        <taxon>Streptococcaceae</taxon>
        <taxon>Streptococcus</taxon>
    </lineage>
</organism>
<dbReference type="InterPro" id="IPR024079">
    <property type="entry name" value="MetalloPept_cat_dom_sf"/>
</dbReference>
<accession>A0A0Z8FMZ7</accession>
<dbReference type="SUPFAM" id="SSF55486">
    <property type="entry name" value="Metalloproteases ('zincins'), catalytic domain"/>
    <property type="match status" value="1"/>
</dbReference>
<dbReference type="EMBL" id="FIFW01000020">
    <property type="protein sequence ID" value="CYU83437.1"/>
    <property type="molecule type" value="Genomic_DNA"/>
</dbReference>
<sequence length="81" mass="8804">MIGRFVRVSYSKSDLINCAGVGRRTLSRLVEFFPTPTAEHELGHAIGLDHEDSQTSVMESAGSNHGIQQADIDAVLALYSE</sequence>
<evidence type="ECO:0000256" key="2">
    <source>
        <dbReference type="ARBA" id="ARBA00022723"/>
    </source>
</evidence>
<dbReference type="GO" id="GO:0008270">
    <property type="term" value="F:zinc ion binding"/>
    <property type="evidence" value="ECO:0007669"/>
    <property type="project" value="InterPro"/>
</dbReference>
<evidence type="ECO:0000256" key="4">
    <source>
        <dbReference type="ARBA" id="ARBA00022833"/>
    </source>
</evidence>
<evidence type="ECO:0000259" key="5">
    <source>
        <dbReference type="Pfam" id="PF00413"/>
    </source>
</evidence>
<keyword evidence="1" id="KW-0645">Protease</keyword>
<gene>
    <name evidence="6" type="ORF">ERS132385_01742</name>
</gene>
<keyword evidence="2" id="KW-0479">Metal-binding</keyword>
<evidence type="ECO:0000256" key="3">
    <source>
        <dbReference type="ARBA" id="ARBA00022801"/>
    </source>
</evidence>
<feature type="domain" description="Peptidase M10 metallopeptidase" evidence="5">
    <location>
        <begin position="37"/>
        <end position="79"/>
    </location>
</feature>
<dbReference type="GO" id="GO:0031012">
    <property type="term" value="C:extracellular matrix"/>
    <property type="evidence" value="ECO:0007669"/>
    <property type="project" value="InterPro"/>
</dbReference>
<evidence type="ECO:0000313" key="6">
    <source>
        <dbReference type="EMBL" id="CYU83437.1"/>
    </source>
</evidence>
<evidence type="ECO:0000256" key="1">
    <source>
        <dbReference type="ARBA" id="ARBA00022670"/>
    </source>
</evidence>
<keyword evidence="3" id="KW-0378">Hydrolase</keyword>
<name>A0A0Z8FMZ7_STRSU</name>
<proteinExistence type="predicted"/>
<dbReference type="GO" id="GO:0004222">
    <property type="term" value="F:metalloendopeptidase activity"/>
    <property type="evidence" value="ECO:0007669"/>
    <property type="project" value="InterPro"/>
</dbReference>
<dbReference type="GO" id="GO:0006508">
    <property type="term" value="P:proteolysis"/>
    <property type="evidence" value="ECO:0007669"/>
    <property type="project" value="UniProtKB-KW"/>
</dbReference>